<dbReference type="Proteomes" id="UP000831785">
    <property type="component" value="Chromosome"/>
</dbReference>
<comment type="similarity">
    <text evidence="1">Belongs to the glycosyl hydrolase 16 family.</text>
</comment>
<accession>A0ABY4FAT0</accession>
<dbReference type="InterPro" id="IPR050546">
    <property type="entry name" value="Glycosyl_Hydrlase_16"/>
</dbReference>
<keyword evidence="4" id="KW-0378">Hydrolase</keyword>
<evidence type="ECO:0000256" key="2">
    <source>
        <dbReference type="SAM" id="SignalP"/>
    </source>
</evidence>
<evidence type="ECO:0000256" key="1">
    <source>
        <dbReference type="ARBA" id="ARBA00006865"/>
    </source>
</evidence>
<proteinExistence type="inferred from homology"/>
<organism evidence="4 5">
    <name type="scientific">Hymenobacter cellulosivorans</name>
    <dbReference type="NCBI Taxonomy" id="2932249"/>
    <lineage>
        <taxon>Bacteria</taxon>
        <taxon>Pseudomonadati</taxon>
        <taxon>Bacteroidota</taxon>
        <taxon>Cytophagia</taxon>
        <taxon>Cytophagales</taxon>
        <taxon>Hymenobacteraceae</taxon>
        <taxon>Hymenobacter</taxon>
    </lineage>
</organism>
<keyword evidence="5" id="KW-1185">Reference proteome</keyword>
<dbReference type="Pfam" id="PF00722">
    <property type="entry name" value="Glyco_hydro_16"/>
    <property type="match status" value="1"/>
</dbReference>
<gene>
    <name evidence="4" type="ORF">MUN80_00630</name>
</gene>
<dbReference type="InterPro" id="IPR000757">
    <property type="entry name" value="Beta-glucanase-like"/>
</dbReference>
<dbReference type="EMBL" id="CP095049">
    <property type="protein sequence ID" value="UOQ53281.1"/>
    <property type="molecule type" value="Genomic_DNA"/>
</dbReference>
<feature type="domain" description="GH16" evidence="3">
    <location>
        <begin position="14"/>
        <end position="333"/>
    </location>
</feature>
<keyword evidence="2" id="KW-0732">Signal</keyword>
<dbReference type="PROSITE" id="PS51762">
    <property type="entry name" value="GH16_2"/>
    <property type="match status" value="1"/>
</dbReference>
<name>A0ABY4FAT0_9BACT</name>
<sequence>MRLFVFLLLLAALPGWAQPSRLPNLDKDYHLVFADDFQYSSRDSLLGRGLNKWSPEHGWGNATWKPTAPCENIGPDNYAYLPQDMHLNPDSAEANDQVLALDYTYHNPPLDSVVSSTGYVNKGVIYRTSGMVRALFQGDSLCPDTGFKYGVFEIRCKVPSTEGLLAAFWLYTGEGACNVRTPNWDSGRDTWEIDGFETSRIEGRRDFFSTLQPNAYIGHKPNFTYYYFDKDSQPDQQYHTYTLVWTENLLAWYADGNLYKVLRNSRWARKANRAGIPRNELHLILSTHFLWDCKSNNHCAFLPDGVTPNDQHCPPPNDPFLIDYIRVYRPNQVDRKGQWPLLEKRNRDFQVVEGNLPKKSTPAQP</sequence>
<evidence type="ECO:0000259" key="3">
    <source>
        <dbReference type="PROSITE" id="PS51762"/>
    </source>
</evidence>
<dbReference type="CDD" id="cd00413">
    <property type="entry name" value="Glyco_hydrolase_16"/>
    <property type="match status" value="1"/>
</dbReference>
<dbReference type="PANTHER" id="PTHR10963:SF55">
    <property type="entry name" value="GLYCOSIDE HYDROLASE FAMILY 16 PROTEIN"/>
    <property type="match status" value="1"/>
</dbReference>
<dbReference type="GO" id="GO:0016787">
    <property type="term" value="F:hydrolase activity"/>
    <property type="evidence" value="ECO:0007669"/>
    <property type="project" value="UniProtKB-KW"/>
</dbReference>
<dbReference type="PANTHER" id="PTHR10963">
    <property type="entry name" value="GLYCOSYL HYDROLASE-RELATED"/>
    <property type="match status" value="1"/>
</dbReference>
<feature type="signal peptide" evidence="2">
    <location>
        <begin position="1"/>
        <end position="17"/>
    </location>
</feature>
<dbReference type="RefSeq" id="WP_244718312.1">
    <property type="nucleotide sequence ID" value="NZ_CP095049.1"/>
</dbReference>
<dbReference type="Gene3D" id="2.60.120.200">
    <property type="match status" value="1"/>
</dbReference>
<protein>
    <submittedName>
        <fullName evidence="4">Glycoside hydrolase family 16 protein</fullName>
    </submittedName>
</protein>
<evidence type="ECO:0000313" key="4">
    <source>
        <dbReference type="EMBL" id="UOQ53281.1"/>
    </source>
</evidence>
<dbReference type="SUPFAM" id="SSF49899">
    <property type="entry name" value="Concanavalin A-like lectins/glucanases"/>
    <property type="match status" value="1"/>
</dbReference>
<feature type="chain" id="PRO_5047429375" evidence="2">
    <location>
        <begin position="18"/>
        <end position="365"/>
    </location>
</feature>
<dbReference type="InterPro" id="IPR013320">
    <property type="entry name" value="ConA-like_dom_sf"/>
</dbReference>
<reference evidence="4 5" key="1">
    <citation type="submission" date="2022-04" db="EMBL/GenBank/DDBJ databases">
        <title>Hymenobacter sp. isolated from the air.</title>
        <authorList>
            <person name="Won M."/>
            <person name="Lee C.-M."/>
            <person name="Woen H.-Y."/>
            <person name="Kwon S.-W."/>
        </authorList>
    </citation>
    <scope>NUCLEOTIDE SEQUENCE [LARGE SCALE GENOMIC DNA]</scope>
    <source>
        <strain evidence="5">5116 S-27</strain>
    </source>
</reference>
<evidence type="ECO:0000313" key="5">
    <source>
        <dbReference type="Proteomes" id="UP000831785"/>
    </source>
</evidence>